<feature type="compositionally biased region" description="Basic and acidic residues" evidence="1">
    <location>
        <begin position="1"/>
        <end position="12"/>
    </location>
</feature>
<evidence type="ECO:0000256" key="1">
    <source>
        <dbReference type="SAM" id="MobiDB-lite"/>
    </source>
</evidence>
<feature type="compositionally biased region" description="Basic and acidic residues" evidence="1">
    <location>
        <begin position="71"/>
        <end position="87"/>
    </location>
</feature>
<protein>
    <submittedName>
        <fullName evidence="2">Uncharacterized protein</fullName>
    </submittedName>
</protein>
<gene>
    <name evidence="2" type="ORF">TvY486_0010600</name>
</gene>
<dbReference type="AlphaFoldDB" id="F9WLI8"/>
<sequence>MRRRLPDARRAADTQGQKGRRPAHRSVAGGRAAGPTEQCEDALVRAACAAAGEGKSRARARGRRAAARRTRLWEKAQRQRKDRPGEQRCCENGRIAAGRRRGALRGCAARVGTASGGNKGSTEGKAREEMRTGLLACVAALVLVSAAKAQGAIIATTGVKDTDAATLCSVSQTLKQLARQAWREMEEAQKRQGRITAACSHAAGSEAHLAAAQGANETERLTLIATQLCTRMAKVTNLTRRASDAAAKLSGHSSALAGEIDQWVSTMSSVVSKAQTGKFCLGSDSAATEGSSTLQEDLATALKNATESYAAGDQGSTTVPPPTCGTPLNAAIRAEAGQNLAQVKAKLEEGNVTQLLATAKMIATASSNPASTCQLTSIARNSNAGIYREHTVAGMWHITGTTSSTLVATYRPEKMDTIKALAKELEGVSTSTENEAWKTACTIADTNWCTENNEQARVKMAAIQKKEREKAEEHRRRDNEARKAATPNGNRNGAQKSQAPNEGQGQPTREGGAHEGSMTADNEKARADTAQLVRTTAAVFFWQAATQRGRPE</sequence>
<accession>F9WLI8</accession>
<dbReference type="Proteomes" id="UP000009027">
    <property type="component" value="Unassembled WGS sequence"/>
</dbReference>
<feature type="region of interest" description="Disordered" evidence="1">
    <location>
        <begin position="463"/>
        <end position="530"/>
    </location>
</feature>
<feature type="region of interest" description="Disordered" evidence="1">
    <location>
        <begin position="1"/>
        <end position="37"/>
    </location>
</feature>
<feature type="region of interest" description="Disordered" evidence="1">
    <location>
        <begin position="59"/>
        <end position="87"/>
    </location>
</feature>
<reference evidence="2 3" key="1">
    <citation type="journal article" date="2012" name="Proc. Natl. Acad. Sci. U.S.A.">
        <title>Antigenic diversity is generated by distinct evolutionary mechanisms in African trypanosome species.</title>
        <authorList>
            <person name="Jackson A.P."/>
            <person name="Berry A."/>
            <person name="Aslett M."/>
            <person name="Allison H.C."/>
            <person name="Burton P."/>
            <person name="Vavrova-Anderson J."/>
            <person name="Brown R."/>
            <person name="Browne H."/>
            <person name="Corton N."/>
            <person name="Hauser H."/>
            <person name="Gamble J."/>
            <person name="Gilderthorp R."/>
            <person name="Marcello L."/>
            <person name="McQuillan J."/>
            <person name="Otto T.D."/>
            <person name="Quail M.A."/>
            <person name="Sanders M.J."/>
            <person name="van Tonder A."/>
            <person name="Ginger M.L."/>
            <person name="Field M.C."/>
            <person name="Barry J.D."/>
            <person name="Hertz-Fowler C."/>
            <person name="Berriman M."/>
        </authorList>
    </citation>
    <scope>NUCLEOTIDE SEQUENCE</scope>
    <source>
        <strain evidence="2 3">Y486</strain>
    </source>
</reference>
<name>F9WLI8_TRYVY</name>
<organism evidence="2 3">
    <name type="scientific">Trypanosoma vivax (strain Y486)</name>
    <dbReference type="NCBI Taxonomy" id="1055687"/>
    <lineage>
        <taxon>Eukaryota</taxon>
        <taxon>Discoba</taxon>
        <taxon>Euglenozoa</taxon>
        <taxon>Kinetoplastea</taxon>
        <taxon>Metakinetoplastina</taxon>
        <taxon>Trypanosomatida</taxon>
        <taxon>Trypanosomatidae</taxon>
        <taxon>Trypanosoma</taxon>
        <taxon>Duttonella</taxon>
    </lineage>
</organism>
<proteinExistence type="predicted"/>
<feature type="compositionally biased region" description="Basic and acidic residues" evidence="1">
    <location>
        <begin position="464"/>
        <end position="483"/>
    </location>
</feature>
<keyword evidence="3" id="KW-1185">Reference proteome</keyword>
<feature type="compositionally biased region" description="Polar residues" evidence="1">
    <location>
        <begin position="487"/>
        <end position="507"/>
    </location>
</feature>
<evidence type="ECO:0000313" key="3">
    <source>
        <dbReference type="Proteomes" id="UP000009027"/>
    </source>
</evidence>
<feature type="compositionally biased region" description="Basic residues" evidence="1">
    <location>
        <begin position="59"/>
        <end position="70"/>
    </location>
</feature>
<evidence type="ECO:0000313" key="2">
    <source>
        <dbReference type="EMBL" id="CCD18380.1"/>
    </source>
</evidence>
<dbReference type="VEuPathDB" id="TriTrypDB:TvY486_0010600"/>
<dbReference type="EMBL" id="CAEX01001021">
    <property type="protein sequence ID" value="CCD18380.1"/>
    <property type="molecule type" value="Genomic_DNA"/>
</dbReference>